<proteinExistence type="predicted"/>
<comment type="caution">
    <text evidence="1">The sequence shown here is derived from an EMBL/GenBank/DDBJ whole genome shotgun (WGS) entry which is preliminary data.</text>
</comment>
<evidence type="ECO:0000313" key="2">
    <source>
        <dbReference type="Proteomes" id="UP000237811"/>
    </source>
</evidence>
<dbReference type="RefSeq" id="WP_105776766.1">
    <property type="nucleotide sequence ID" value="NZ_PVFQ01000030.1"/>
</dbReference>
<organism evidence="1 2">
    <name type="scientific">Burkholderia multivorans</name>
    <dbReference type="NCBI Taxonomy" id="87883"/>
    <lineage>
        <taxon>Bacteria</taxon>
        <taxon>Pseudomonadati</taxon>
        <taxon>Pseudomonadota</taxon>
        <taxon>Betaproteobacteria</taxon>
        <taxon>Burkholderiales</taxon>
        <taxon>Burkholderiaceae</taxon>
        <taxon>Burkholderia</taxon>
        <taxon>Burkholderia cepacia complex</taxon>
    </lineage>
</organism>
<evidence type="ECO:0008006" key="3">
    <source>
        <dbReference type="Google" id="ProtNLM"/>
    </source>
</evidence>
<reference evidence="1 2" key="1">
    <citation type="submission" date="2018-03" db="EMBL/GenBank/DDBJ databases">
        <authorList>
            <person name="Nguyen K."/>
            <person name="Fouts D."/>
            <person name="Sutton G."/>
        </authorList>
    </citation>
    <scope>NUCLEOTIDE SEQUENCE [LARGE SCALE GENOMIC DNA]</scope>
    <source>
        <strain evidence="1 2">AU14328</strain>
    </source>
</reference>
<accession>A0AB37AX50</accession>
<dbReference type="EMBL" id="PVFR01000030">
    <property type="protein sequence ID" value="PRE50841.1"/>
    <property type="molecule type" value="Genomic_DNA"/>
</dbReference>
<evidence type="ECO:0000313" key="1">
    <source>
        <dbReference type="EMBL" id="PRE50841.1"/>
    </source>
</evidence>
<dbReference type="AlphaFoldDB" id="A0AB37AX50"/>
<sequence length="164" mass="18188">MKARKKKTRRHAPLTREWLLPLPPAYARDISLKCHMALVALRGEHGSEALLLRLRTSLYLVFLALDDLTCADASVDLCVDAERALDASTARAEQSGAWTLTDDEGALLERVLAANDACVDSLTRYRLAELWRHVCAFVASGQPKLIEHAAARMRTHRTEEALAA</sequence>
<protein>
    <recommendedName>
        <fullName evidence="3">Fis family transcriptional regulator</fullName>
    </recommendedName>
</protein>
<dbReference type="Proteomes" id="UP000237811">
    <property type="component" value="Unassembled WGS sequence"/>
</dbReference>
<gene>
    <name evidence="1" type="ORF">C6P99_11360</name>
</gene>
<name>A0AB37AX50_9BURK</name>